<sequence>MLHAGAGGGQVGFCGLQVFLARGPVAGQLALARELLLGQLAQRLLLGQLGAQARQRGTPRIHRGALHAGVDLHQQCALLHLGAGLHAQPGDLARHLGAHVHIAARLQRADGRDGGLDIGARHGLGLVGHGRPAGPPGGRAPGRRQQDHRHGDGFPALLRARHACLPTTHTPNWNESRKLI</sequence>
<evidence type="ECO:0000256" key="1">
    <source>
        <dbReference type="SAM" id="MobiDB-lite"/>
    </source>
</evidence>
<gene>
    <name evidence="2" type="ORF">RCOM_1807900</name>
</gene>
<dbReference type="EMBL" id="EQ981343">
    <property type="protein sequence ID" value="EEF24765.1"/>
    <property type="molecule type" value="Genomic_DNA"/>
</dbReference>
<dbReference type="Proteomes" id="UP000008311">
    <property type="component" value="Unassembled WGS sequence"/>
</dbReference>
<name>B9THA0_RICCO</name>
<proteinExistence type="predicted"/>
<reference evidence="3" key="1">
    <citation type="journal article" date="2010" name="Nat. Biotechnol.">
        <title>Draft genome sequence of the oilseed species Ricinus communis.</title>
        <authorList>
            <person name="Chan A.P."/>
            <person name="Crabtree J."/>
            <person name="Zhao Q."/>
            <person name="Lorenzi H."/>
            <person name="Orvis J."/>
            <person name="Puiu D."/>
            <person name="Melake-Berhan A."/>
            <person name="Jones K.M."/>
            <person name="Redman J."/>
            <person name="Chen G."/>
            <person name="Cahoon E.B."/>
            <person name="Gedil M."/>
            <person name="Stanke M."/>
            <person name="Haas B.J."/>
            <person name="Wortman J.R."/>
            <person name="Fraser-Liggett C.M."/>
            <person name="Ravel J."/>
            <person name="Rabinowicz P.D."/>
        </authorList>
    </citation>
    <scope>NUCLEOTIDE SEQUENCE [LARGE SCALE GENOMIC DNA]</scope>
    <source>
        <strain evidence="3">cv. Hale</strain>
    </source>
</reference>
<dbReference type="AlphaFoldDB" id="B9THA0"/>
<dbReference type="InParanoid" id="B9THA0"/>
<accession>B9THA0</accession>
<keyword evidence="3" id="KW-1185">Reference proteome</keyword>
<organism evidence="2 3">
    <name type="scientific">Ricinus communis</name>
    <name type="common">Castor bean</name>
    <dbReference type="NCBI Taxonomy" id="3988"/>
    <lineage>
        <taxon>Eukaryota</taxon>
        <taxon>Viridiplantae</taxon>
        <taxon>Streptophyta</taxon>
        <taxon>Embryophyta</taxon>
        <taxon>Tracheophyta</taxon>
        <taxon>Spermatophyta</taxon>
        <taxon>Magnoliopsida</taxon>
        <taxon>eudicotyledons</taxon>
        <taxon>Gunneridae</taxon>
        <taxon>Pentapetalae</taxon>
        <taxon>rosids</taxon>
        <taxon>fabids</taxon>
        <taxon>Malpighiales</taxon>
        <taxon>Euphorbiaceae</taxon>
        <taxon>Acalyphoideae</taxon>
        <taxon>Acalypheae</taxon>
        <taxon>Ricinus</taxon>
    </lineage>
</organism>
<protein>
    <submittedName>
        <fullName evidence="2">Uncharacterized protein</fullName>
    </submittedName>
</protein>
<evidence type="ECO:0000313" key="3">
    <source>
        <dbReference type="Proteomes" id="UP000008311"/>
    </source>
</evidence>
<evidence type="ECO:0000313" key="2">
    <source>
        <dbReference type="EMBL" id="EEF24765.1"/>
    </source>
</evidence>
<feature type="region of interest" description="Disordered" evidence="1">
    <location>
        <begin position="125"/>
        <end position="152"/>
    </location>
</feature>